<reference evidence="2 3" key="1">
    <citation type="journal article" date="2021" name="Elife">
        <title>Chloroplast acquisition without the gene transfer in kleptoplastic sea slugs, Plakobranchus ocellatus.</title>
        <authorList>
            <person name="Maeda T."/>
            <person name="Takahashi S."/>
            <person name="Yoshida T."/>
            <person name="Shimamura S."/>
            <person name="Takaki Y."/>
            <person name="Nagai Y."/>
            <person name="Toyoda A."/>
            <person name="Suzuki Y."/>
            <person name="Arimoto A."/>
            <person name="Ishii H."/>
            <person name="Satoh N."/>
            <person name="Nishiyama T."/>
            <person name="Hasebe M."/>
            <person name="Maruyama T."/>
            <person name="Minagawa J."/>
            <person name="Obokata J."/>
            <person name="Shigenobu S."/>
        </authorList>
    </citation>
    <scope>NUCLEOTIDE SEQUENCE [LARGE SCALE GENOMIC DNA]</scope>
</reference>
<name>A0AAV3YGE4_9GAST</name>
<proteinExistence type="predicted"/>
<gene>
    <name evidence="2" type="ORF">PoB_000843700</name>
</gene>
<evidence type="ECO:0000313" key="3">
    <source>
        <dbReference type="Proteomes" id="UP000735302"/>
    </source>
</evidence>
<evidence type="ECO:0000256" key="1">
    <source>
        <dbReference type="SAM" id="MobiDB-lite"/>
    </source>
</evidence>
<feature type="region of interest" description="Disordered" evidence="1">
    <location>
        <begin position="49"/>
        <end position="104"/>
    </location>
</feature>
<sequence>MATLRISFLIRAVYDLLHSNTNLVRWGMKITHMPIVSRQTDNRACSQFLQSNSEPGQSTARRSQGFRPSLRPVADSLATVPLSPPPSSPPHAHSPPPVPKEEED</sequence>
<dbReference type="Proteomes" id="UP000735302">
    <property type="component" value="Unassembled WGS sequence"/>
</dbReference>
<feature type="compositionally biased region" description="Polar residues" evidence="1">
    <location>
        <begin position="49"/>
        <end position="62"/>
    </location>
</feature>
<evidence type="ECO:0000313" key="2">
    <source>
        <dbReference type="EMBL" id="GFN81931.1"/>
    </source>
</evidence>
<comment type="caution">
    <text evidence="2">The sequence shown here is derived from an EMBL/GenBank/DDBJ whole genome shotgun (WGS) entry which is preliminary data.</text>
</comment>
<protein>
    <submittedName>
        <fullName evidence="2">Uncharacterized protein</fullName>
    </submittedName>
</protein>
<feature type="compositionally biased region" description="Pro residues" evidence="1">
    <location>
        <begin position="82"/>
        <end position="98"/>
    </location>
</feature>
<keyword evidence="3" id="KW-1185">Reference proteome</keyword>
<accession>A0AAV3YGE4</accession>
<dbReference type="EMBL" id="BLXT01000975">
    <property type="protein sequence ID" value="GFN81931.1"/>
    <property type="molecule type" value="Genomic_DNA"/>
</dbReference>
<dbReference type="AlphaFoldDB" id="A0AAV3YGE4"/>
<organism evidence="2 3">
    <name type="scientific">Plakobranchus ocellatus</name>
    <dbReference type="NCBI Taxonomy" id="259542"/>
    <lineage>
        <taxon>Eukaryota</taxon>
        <taxon>Metazoa</taxon>
        <taxon>Spiralia</taxon>
        <taxon>Lophotrochozoa</taxon>
        <taxon>Mollusca</taxon>
        <taxon>Gastropoda</taxon>
        <taxon>Heterobranchia</taxon>
        <taxon>Euthyneura</taxon>
        <taxon>Panpulmonata</taxon>
        <taxon>Sacoglossa</taxon>
        <taxon>Placobranchoidea</taxon>
        <taxon>Plakobranchidae</taxon>
        <taxon>Plakobranchus</taxon>
    </lineage>
</organism>